<evidence type="ECO:0000313" key="5">
    <source>
        <dbReference type="EMBL" id="MCY0094808.1"/>
    </source>
</evidence>
<dbReference type="InterPro" id="IPR020449">
    <property type="entry name" value="Tscrpt_reg_AraC-type_HTH"/>
</dbReference>
<name>A0ABT3YFY5_9HYPH</name>
<keyword evidence="1" id="KW-0805">Transcription regulation</keyword>
<evidence type="ECO:0000259" key="4">
    <source>
        <dbReference type="PROSITE" id="PS01124"/>
    </source>
</evidence>
<dbReference type="PRINTS" id="PR00032">
    <property type="entry name" value="HTHARAC"/>
</dbReference>
<dbReference type="CDD" id="cd03136">
    <property type="entry name" value="GATase1_AraC_ArgR_like"/>
    <property type="match status" value="1"/>
</dbReference>
<gene>
    <name evidence="5" type="ORF">OEG82_12340</name>
</gene>
<protein>
    <submittedName>
        <fullName evidence="5">GlxA family transcriptional regulator</fullName>
    </submittedName>
</protein>
<dbReference type="InterPro" id="IPR052158">
    <property type="entry name" value="INH-QAR"/>
</dbReference>
<dbReference type="RefSeq" id="WP_267612728.1">
    <property type="nucleotide sequence ID" value="NZ_JAOVZQ010000001.1"/>
</dbReference>
<dbReference type="InterPro" id="IPR002818">
    <property type="entry name" value="DJ-1/PfpI"/>
</dbReference>
<proteinExistence type="predicted"/>
<feature type="domain" description="HTH araC/xylS-type" evidence="4">
    <location>
        <begin position="233"/>
        <end position="331"/>
    </location>
</feature>
<dbReference type="PANTHER" id="PTHR43130">
    <property type="entry name" value="ARAC-FAMILY TRANSCRIPTIONAL REGULATOR"/>
    <property type="match status" value="1"/>
</dbReference>
<dbReference type="InterPro" id="IPR018060">
    <property type="entry name" value="HTH_AraC"/>
</dbReference>
<evidence type="ECO:0000256" key="2">
    <source>
        <dbReference type="ARBA" id="ARBA00023125"/>
    </source>
</evidence>
<dbReference type="InterPro" id="IPR009057">
    <property type="entry name" value="Homeodomain-like_sf"/>
</dbReference>
<evidence type="ECO:0000256" key="3">
    <source>
        <dbReference type="ARBA" id="ARBA00023163"/>
    </source>
</evidence>
<dbReference type="InterPro" id="IPR029062">
    <property type="entry name" value="Class_I_gatase-like"/>
</dbReference>
<dbReference type="EMBL" id="JAOVZQ010000001">
    <property type="protein sequence ID" value="MCY0094808.1"/>
    <property type="molecule type" value="Genomic_DNA"/>
</dbReference>
<accession>A0ABT3YFY5</accession>
<reference evidence="5" key="1">
    <citation type="submission" date="2022-10" db="EMBL/GenBank/DDBJ databases">
        <title>Hoeflea sp. J2-29, isolated from marine algae.</title>
        <authorList>
            <person name="Kristyanto S."/>
            <person name="Kim J.M."/>
            <person name="Jeon C.O."/>
        </authorList>
    </citation>
    <scope>NUCLEOTIDE SEQUENCE</scope>
    <source>
        <strain evidence="5">J2-29</strain>
    </source>
</reference>
<dbReference type="Gene3D" id="1.10.10.60">
    <property type="entry name" value="Homeodomain-like"/>
    <property type="match status" value="1"/>
</dbReference>
<evidence type="ECO:0000256" key="1">
    <source>
        <dbReference type="ARBA" id="ARBA00023015"/>
    </source>
</evidence>
<dbReference type="PROSITE" id="PS01124">
    <property type="entry name" value="HTH_ARAC_FAMILY_2"/>
    <property type="match status" value="1"/>
</dbReference>
<sequence>MERSVGLGGRARSGDRQKFRVALLPLNNFTLNAFSGFVDALRLAADAGGRSRQIECGWSIVGHDAVRASCGLAVTPDQLPPDPATVDYIAVCGGNDYRLRQQPEWLDTYLRAAADAGTTLIGLCTGTFNIARAGLMEGRTACVHWNVHEEFRDQFPGIRTVSDRIFLDNGNRISCAGSTGASDLALYLVSRHCGAELAQQSLRHMILNRQRDANFPQPQFVNDTQDILDGVVRRCINLMEQTLNVPISMAELAQKSGMSERQLARRFRASLGQPPSRYYRFVRLRYGAWRLIHTTDSVTQIALDSGFSDGSHFHREFCKEFGASPNRYRKTTAGERFL</sequence>
<dbReference type="Pfam" id="PF12833">
    <property type="entry name" value="HTH_18"/>
    <property type="match status" value="1"/>
</dbReference>
<dbReference type="Pfam" id="PF01965">
    <property type="entry name" value="DJ-1_PfpI"/>
    <property type="match status" value="1"/>
</dbReference>
<dbReference type="PANTHER" id="PTHR43130:SF3">
    <property type="entry name" value="HTH-TYPE TRANSCRIPTIONAL REGULATOR RV1931C"/>
    <property type="match status" value="1"/>
</dbReference>
<dbReference type="SUPFAM" id="SSF52317">
    <property type="entry name" value="Class I glutamine amidotransferase-like"/>
    <property type="match status" value="1"/>
</dbReference>
<dbReference type="Gene3D" id="3.40.50.880">
    <property type="match status" value="1"/>
</dbReference>
<organism evidence="5 6">
    <name type="scientific">Hoeflea ulvae</name>
    <dbReference type="NCBI Taxonomy" id="2983764"/>
    <lineage>
        <taxon>Bacteria</taxon>
        <taxon>Pseudomonadati</taxon>
        <taxon>Pseudomonadota</taxon>
        <taxon>Alphaproteobacteria</taxon>
        <taxon>Hyphomicrobiales</taxon>
        <taxon>Rhizobiaceae</taxon>
        <taxon>Hoeflea</taxon>
    </lineage>
</organism>
<dbReference type="SUPFAM" id="SSF46689">
    <property type="entry name" value="Homeodomain-like"/>
    <property type="match status" value="2"/>
</dbReference>
<evidence type="ECO:0000313" key="6">
    <source>
        <dbReference type="Proteomes" id="UP001081283"/>
    </source>
</evidence>
<dbReference type="SMART" id="SM00342">
    <property type="entry name" value="HTH_ARAC"/>
    <property type="match status" value="1"/>
</dbReference>
<keyword evidence="3" id="KW-0804">Transcription</keyword>
<dbReference type="Proteomes" id="UP001081283">
    <property type="component" value="Unassembled WGS sequence"/>
</dbReference>
<keyword evidence="6" id="KW-1185">Reference proteome</keyword>
<comment type="caution">
    <text evidence="5">The sequence shown here is derived from an EMBL/GenBank/DDBJ whole genome shotgun (WGS) entry which is preliminary data.</text>
</comment>
<keyword evidence="2" id="KW-0238">DNA-binding</keyword>